<protein>
    <submittedName>
        <fullName evidence="1">Uncharacterized protein</fullName>
    </submittedName>
</protein>
<gene>
    <name evidence="1" type="ORF">K435DRAFT_854246</name>
</gene>
<keyword evidence="2" id="KW-1185">Reference proteome</keyword>
<dbReference type="AlphaFoldDB" id="A0A4S8MFV6"/>
<accession>A0A4S8MFV6</accession>
<proteinExistence type="predicted"/>
<dbReference type="OrthoDB" id="2684108at2759"/>
<sequence>MSQSAAAKASRAQFRSFINTPAIVTKLEDIIRDGDDSIKQAILSDAPLYLNFDSGQKWDDFVNVGLQLADPQSHTRNIFDSLRTQIHANKPRKATHQEKRKFVYNIGLTHQPLAISTLIREYGGFENAKSILLRDHGIHLIQRKREDASDHGYVQHRPLVEEWNADTPDNAYLCSEETGFLIVEPDMSAIIVGPDLDDEGNYQIELVVLRGVPMDNPQSEQLLQHITKIILDACDSRKGIRPGHGGKMVQIGWNTGARVPTRALKVDYSGGPPKHARILGYASAFTKAKLSEKLDAEYPPLGTVRVPSGDGYKIELDDVVFDFSTASRAPPEGIATGGYEAWSHKDMAWLKWAFGWTATRLLPEDFSLPHGHGSSYVDLGLKVVVRSAPATLTAFRPEALHGTTFTGGAINFGLSFTATRRVREAYDALLENGYQVEYDVLTALRQGEKGV</sequence>
<evidence type="ECO:0000313" key="2">
    <source>
        <dbReference type="Proteomes" id="UP000297245"/>
    </source>
</evidence>
<reference evidence="1 2" key="1">
    <citation type="journal article" date="2019" name="Nat. Ecol. Evol.">
        <title>Megaphylogeny resolves global patterns of mushroom evolution.</title>
        <authorList>
            <person name="Varga T."/>
            <person name="Krizsan K."/>
            <person name="Foldi C."/>
            <person name="Dima B."/>
            <person name="Sanchez-Garcia M."/>
            <person name="Sanchez-Ramirez S."/>
            <person name="Szollosi G.J."/>
            <person name="Szarkandi J.G."/>
            <person name="Papp V."/>
            <person name="Albert L."/>
            <person name="Andreopoulos W."/>
            <person name="Angelini C."/>
            <person name="Antonin V."/>
            <person name="Barry K.W."/>
            <person name="Bougher N.L."/>
            <person name="Buchanan P."/>
            <person name="Buyck B."/>
            <person name="Bense V."/>
            <person name="Catcheside P."/>
            <person name="Chovatia M."/>
            <person name="Cooper J."/>
            <person name="Damon W."/>
            <person name="Desjardin D."/>
            <person name="Finy P."/>
            <person name="Geml J."/>
            <person name="Haridas S."/>
            <person name="Hughes K."/>
            <person name="Justo A."/>
            <person name="Karasinski D."/>
            <person name="Kautmanova I."/>
            <person name="Kiss B."/>
            <person name="Kocsube S."/>
            <person name="Kotiranta H."/>
            <person name="LaButti K.M."/>
            <person name="Lechner B.E."/>
            <person name="Liimatainen K."/>
            <person name="Lipzen A."/>
            <person name="Lukacs Z."/>
            <person name="Mihaltcheva S."/>
            <person name="Morgado L.N."/>
            <person name="Niskanen T."/>
            <person name="Noordeloos M.E."/>
            <person name="Ohm R.A."/>
            <person name="Ortiz-Santana B."/>
            <person name="Ovrebo C."/>
            <person name="Racz N."/>
            <person name="Riley R."/>
            <person name="Savchenko A."/>
            <person name="Shiryaev A."/>
            <person name="Soop K."/>
            <person name="Spirin V."/>
            <person name="Szebenyi C."/>
            <person name="Tomsovsky M."/>
            <person name="Tulloss R.E."/>
            <person name="Uehling J."/>
            <person name="Grigoriev I.V."/>
            <person name="Vagvolgyi C."/>
            <person name="Papp T."/>
            <person name="Martin F.M."/>
            <person name="Miettinen O."/>
            <person name="Hibbett D.S."/>
            <person name="Nagy L.G."/>
        </authorList>
    </citation>
    <scope>NUCLEOTIDE SEQUENCE [LARGE SCALE GENOMIC DNA]</scope>
    <source>
        <strain evidence="1 2">CBS 962.96</strain>
    </source>
</reference>
<evidence type="ECO:0000313" key="1">
    <source>
        <dbReference type="EMBL" id="THV00984.1"/>
    </source>
</evidence>
<dbReference type="Proteomes" id="UP000297245">
    <property type="component" value="Unassembled WGS sequence"/>
</dbReference>
<name>A0A4S8MFV6_DENBC</name>
<dbReference type="EMBL" id="ML179096">
    <property type="protein sequence ID" value="THV00984.1"/>
    <property type="molecule type" value="Genomic_DNA"/>
</dbReference>
<organism evidence="1 2">
    <name type="scientific">Dendrothele bispora (strain CBS 962.96)</name>
    <dbReference type="NCBI Taxonomy" id="1314807"/>
    <lineage>
        <taxon>Eukaryota</taxon>
        <taxon>Fungi</taxon>
        <taxon>Dikarya</taxon>
        <taxon>Basidiomycota</taxon>
        <taxon>Agaricomycotina</taxon>
        <taxon>Agaricomycetes</taxon>
        <taxon>Agaricomycetidae</taxon>
        <taxon>Agaricales</taxon>
        <taxon>Agaricales incertae sedis</taxon>
        <taxon>Dendrothele</taxon>
    </lineage>
</organism>